<sequence>MSLGDIAGLIAAIAFVLLVGALAVPLLKLGRVMDEARKSLAEVTEHTLPVIDEAAVTISSTNGQITKVDTVTTAAAEVSTNVSALTSLVAATVGAPLIKVAAFSLAVRGLFGKGDKRK</sequence>
<keyword evidence="1" id="KW-0812">Transmembrane</keyword>
<keyword evidence="1" id="KW-0472">Membrane</keyword>
<evidence type="ECO:0000313" key="2">
    <source>
        <dbReference type="EMBL" id="SEE06143.1"/>
    </source>
</evidence>
<evidence type="ECO:0000313" key="3">
    <source>
        <dbReference type="Proteomes" id="UP000199220"/>
    </source>
</evidence>
<dbReference type="AlphaFoldDB" id="A0A1H5FRT7"/>
<gene>
    <name evidence="2" type="ORF">SAMN04488554_1427</name>
</gene>
<dbReference type="OrthoDB" id="3237344at2"/>
<reference evidence="3" key="1">
    <citation type="submission" date="2016-10" db="EMBL/GenBank/DDBJ databases">
        <authorList>
            <person name="Varghese N."/>
            <person name="Submissions S."/>
        </authorList>
    </citation>
    <scope>NUCLEOTIDE SEQUENCE [LARGE SCALE GENOMIC DNA]</scope>
    <source>
        <strain evidence="3">DSM 21368</strain>
    </source>
</reference>
<keyword evidence="3" id="KW-1185">Reference proteome</keyword>
<name>A0A1H5FRT7_9MICO</name>
<organism evidence="2 3">
    <name type="scientific">Ruania alba</name>
    <dbReference type="NCBI Taxonomy" id="648782"/>
    <lineage>
        <taxon>Bacteria</taxon>
        <taxon>Bacillati</taxon>
        <taxon>Actinomycetota</taxon>
        <taxon>Actinomycetes</taxon>
        <taxon>Micrococcales</taxon>
        <taxon>Ruaniaceae</taxon>
        <taxon>Ruania</taxon>
    </lineage>
</organism>
<dbReference type="Proteomes" id="UP000199220">
    <property type="component" value="Unassembled WGS sequence"/>
</dbReference>
<protein>
    <recommendedName>
        <fullName evidence="4">DUF948 domain-containing protein</fullName>
    </recommendedName>
</protein>
<evidence type="ECO:0008006" key="4">
    <source>
        <dbReference type="Google" id="ProtNLM"/>
    </source>
</evidence>
<dbReference type="InterPro" id="IPR009293">
    <property type="entry name" value="UPF0478"/>
</dbReference>
<keyword evidence="1" id="KW-1133">Transmembrane helix</keyword>
<evidence type="ECO:0000256" key="1">
    <source>
        <dbReference type="SAM" id="Phobius"/>
    </source>
</evidence>
<proteinExistence type="predicted"/>
<dbReference type="Pfam" id="PF06103">
    <property type="entry name" value="DUF948"/>
    <property type="match status" value="1"/>
</dbReference>
<feature type="transmembrane region" description="Helical" evidence="1">
    <location>
        <begin position="6"/>
        <end position="27"/>
    </location>
</feature>
<dbReference type="STRING" id="648782.SAMN04488554_1427"/>
<dbReference type="EMBL" id="FNTX01000001">
    <property type="protein sequence ID" value="SEE06143.1"/>
    <property type="molecule type" value="Genomic_DNA"/>
</dbReference>
<accession>A0A1H5FRT7</accession>
<dbReference type="RefSeq" id="WP_089772288.1">
    <property type="nucleotide sequence ID" value="NZ_FNTX01000001.1"/>
</dbReference>